<sequence>MNVGEEKGKIVTDLILEHKPQTLVELGYCGYSTILFSAAVRNAGGKQYLSLERNLKFAKVIEILVEFAGLDDIVKVIVRPSNEGIKKLHHERLRTIDVMFLDHYKPAYTTDLKLCEHLRLIKKGTVLAADNVINPGNPPYLEYVRSPVGEDHVQAYIVRQILEFSLRCHLALY</sequence>
<protein>
    <recommendedName>
        <fullName evidence="1">catechol O-methyltransferase</fullName>
        <ecNumber evidence="1">2.1.1.6</ecNumber>
    </recommendedName>
</protein>
<dbReference type="PANTHER" id="PTHR43836:SF2">
    <property type="entry name" value="CATECHOL O-METHYLTRANSFERASE 1-RELATED"/>
    <property type="match status" value="1"/>
</dbReference>
<dbReference type="InterPro" id="IPR002935">
    <property type="entry name" value="SAM_O-MeTrfase"/>
</dbReference>
<evidence type="ECO:0000256" key="6">
    <source>
        <dbReference type="ARBA" id="ARBA00023453"/>
    </source>
</evidence>
<dbReference type="EC" id="2.1.1.6" evidence="1"/>
<keyword evidence="2" id="KW-0489">Methyltransferase</keyword>
<evidence type="ECO:0000256" key="2">
    <source>
        <dbReference type="ARBA" id="ARBA00022603"/>
    </source>
</evidence>
<evidence type="ECO:0000256" key="3">
    <source>
        <dbReference type="ARBA" id="ARBA00022679"/>
    </source>
</evidence>
<comment type="similarity">
    <text evidence="6">Belongs to the class I-like SAM-binding methyltransferase superfamily. Cation-dependent O-methyltransferase family.</text>
</comment>
<name>A0A8H4RV48_9HELO</name>
<dbReference type="Pfam" id="PF13578">
    <property type="entry name" value="Methyltransf_24"/>
    <property type="match status" value="1"/>
</dbReference>
<organism evidence="7 8">
    <name type="scientific">Cudoniella acicularis</name>
    <dbReference type="NCBI Taxonomy" id="354080"/>
    <lineage>
        <taxon>Eukaryota</taxon>
        <taxon>Fungi</taxon>
        <taxon>Dikarya</taxon>
        <taxon>Ascomycota</taxon>
        <taxon>Pezizomycotina</taxon>
        <taxon>Leotiomycetes</taxon>
        <taxon>Helotiales</taxon>
        <taxon>Tricladiaceae</taxon>
        <taxon>Cudoniella</taxon>
    </lineage>
</organism>
<keyword evidence="5" id="KW-0128">Catecholamine metabolism</keyword>
<keyword evidence="8" id="KW-1185">Reference proteome</keyword>
<dbReference type="GO" id="GO:0008171">
    <property type="term" value="F:O-methyltransferase activity"/>
    <property type="evidence" value="ECO:0007669"/>
    <property type="project" value="InterPro"/>
</dbReference>
<dbReference type="GO" id="GO:0006584">
    <property type="term" value="P:catecholamine metabolic process"/>
    <property type="evidence" value="ECO:0007669"/>
    <property type="project" value="UniProtKB-KW"/>
</dbReference>
<evidence type="ECO:0000313" key="8">
    <source>
        <dbReference type="Proteomes" id="UP000566819"/>
    </source>
</evidence>
<evidence type="ECO:0000256" key="4">
    <source>
        <dbReference type="ARBA" id="ARBA00022691"/>
    </source>
</evidence>
<dbReference type="SUPFAM" id="SSF53335">
    <property type="entry name" value="S-adenosyl-L-methionine-dependent methyltransferases"/>
    <property type="match status" value="1"/>
</dbReference>
<dbReference type="Proteomes" id="UP000566819">
    <property type="component" value="Unassembled WGS sequence"/>
</dbReference>
<reference evidence="7 8" key="1">
    <citation type="submission" date="2020-03" db="EMBL/GenBank/DDBJ databases">
        <title>Draft Genome Sequence of Cudoniella acicularis.</title>
        <authorList>
            <person name="Buettner E."/>
            <person name="Kellner H."/>
        </authorList>
    </citation>
    <scope>NUCLEOTIDE SEQUENCE [LARGE SCALE GENOMIC DNA]</scope>
    <source>
        <strain evidence="7 8">DSM 108380</strain>
    </source>
</reference>
<proteinExistence type="inferred from homology"/>
<dbReference type="EMBL" id="JAAMPI010000079">
    <property type="protein sequence ID" value="KAF4636158.1"/>
    <property type="molecule type" value="Genomic_DNA"/>
</dbReference>
<dbReference type="PROSITE" id="PS51682">
    <property type="entry name" value="SAM_OMT_I"/>
    <property type="match status" value="1"/>
</dbReference>
<dbReference type="AlphaFoldDB" id="A0A8H4RV48"/>
<gene>
    <name evidence="7" type="ORF">G7Y89_g1926</name>
</gene>
<dbReference type="InterPro" id="IPR029063">
    <property type="entry name" value="SAM-dependent_MTases_sf"/>
</dbReference>
<accession>A0A8H4RV48</accession>
<keyword evidence="3" id="KW-0808">Transferase</keyword>
<dbReference type="GO" id="GO:0032259">
    <property type="term" value="P:methylation"/>
    <property type="evidence" value="ECO:0007669"/>
    <property type="project" value="UniProtKB-KW"/>
</dbReference>
<evidence type="ECO:0000256" key="1">
    <source>
        <dbReference type="ARBA" id="ARBA00012880"/>
    </source>
</evidence>
<keyword evidence="4" id="KW-0949">S-adenosyl-L-methionine</keyword>
<comment type="caution">
    <text evidence="7">The sequence shown here is derived from an EMBL/GenBank/DDBJ whole genome shotgun (WGS) entry which is preliminary data.</text>
</comment>
<dbReference type="Gene3D" id="3.40.50.150">
    <property type="entry name" value="Vaccinia Virus protein VP39"/>
    <property type="match status" value="1"/>
</dbReference>
<evidence type="ECO:0000256" key="5">
    <source>
        <dbReference type="ARBA" id="ARBA00022939"/>
    </source>
</evidence>
<dbReference type="OrthoDB" id="186626at2759"/>
<dbReference type="PANTHER" id="PTHR43836">
    <property type="entry name" value="CATECHOL O-METHYLTRANSFERASE 1-RELATED"/>
    <property type="match status" value="1"/>
</dbReference>
<evidence type="ECO:0000313" key="7">
    <source>
        <dbReference type="EMBL" id="KAF4636158.1"/>
    </source>
</evidence>